<dbReference type="STRING" id="35623.Aocu_14670"/>
<dbReference type="PROSITE" id="PS51257">
    <property type="entry name" value="PROKAR_LIPOPROTEIN"/>
    <property type="match status" value="1"/>
</dbReference>
<protein>
    <recommendedName>
        <fullName evidence="3">Lipoprotein</fullName>
    </recommendedName>
</protein>
<evidence type="ECO:0008006" key="3">
    <source>
        <dbReference type="Google" id="ProtNLM"/>
    </source>
</evidence>
<dbReference type="AlphaFoldDB" id="A0A061ACD5"/>
<keyword evidence="2" id="KW-1185">Reference proteome</keyword>
<dbReference type="KEGG" id="aoc:Aocu_14670"/>
<dbReference type="InParanoid" id="A0A061ACD5"/>
<dbReference type="RefSeq" id="WP_045749942.1">
    <property type="nucleotide sequence ID" value="NZ_FUZK01000004.1"/>
</dbReference>
<evidence type="ECO:0000313" key="1">
    <source>
        <dbReference type="EMBL" id="CDR31540.1"/>
    </source>
</evidence>
<organism evidence="1 2">
    <name type="scientific">Acholeplasma oculi</name>
    <dbReference type="NCBI Taxonomy" id="35623"/>
    <lineage>
        <taxon>Bacteria</taxon>
        <taxon>Bacillati</taxon>
        <taxon>Mycoplasmatota</taxon>
        <taxon>Mollicutes</taxon>
        <taxon>Acholeplasmatales</taxon>
        <taxon>Acholeplasmataceae</taxon>
        <taxon>Acholeplasma</taxon>
    </lineage>
</organism>
<dbReference type="HOGENOM" id="CLU_1003343_0_0_14"/>
<proteinExistence type="predicted"/>
<dbReference type="PATRIC" id="fig|35623.3.peg.1468"/>
<reference evidence="2" key="1">
    <citation type="submission" date="2014-05" db="EMBL/GenBank/DDBJ databases">
        <authorList>
            <person name="Kube M."/>
        </authorList>
    </citation>
    <scope>NUCLEOTIDE SEQUENCE [LARGE SCALE GENOMIC DNA]</scope>
</reference>
<accession>A0A061ACD5</accession>
<dbReference type="Proteomes" id="UP000032434">
    <property type="component" value="Chromosome 1"/>
</dbReference>
<dbReference type="EMBL" id="LK028559">
    <property type="protein sequence ID" value="CDR31540.1"/>
    <property type="molecule type" value="Genomic_DNA"/>
</dbReference>
<evidence type="ECO:0000313" key="2">
    <source>
        <dbReference type="Proteomes" id="UP000032434"/>
    </source>
</evidence>
<name>A0A061ACD5_9MOLU</name>
<gene>
    <name evidence="1" type="ORF">Aocu_14670</name>
</gene>
<sequence length="276" mass="32968">MKKIFMFLSLFLTIFLSACVDGVIISELLFDLELAEYSVSFGIDVEQSQYGEQLVEYNETYLDKEIHFNNLHTFEHKDLQVKGYIYEIGDKTQREKFFEEKKQDSYKVDQIVFVYLVDYYVLEVYHFTNSIFPGLISTYKFEYNYQYQLYYTNTKTLHPFITRLYNLKATLKHQYTEAEITLDHEQFNTINLPMKSIKSLESIDANWIVIETYNALDAARIYENQTSLIEVEQGYVGYIIKHQQLVFRVLVDENHSEDFLDIYFNDVTYHHQVIQL</sequence>